<evidence type="ECO:0000313" key="2">
    <source>
        <dbReference type="EMBL" id="TQO21021.1"/>
    </source>
</evidence>
<dbReference type="PANTHER" id="PTHR43591">
    <property type="entry name" value="METHYLTRANSFERASE"/>
    <property type="match status" value="1"/>
</dbReference>
<dbReference type="InterPro" id="IPR041698">
    <property type="entry name" value="Methyltransf_25"/>
</dbReference>
<dbReference type="Pfam" id="PF13649">
    <property type="entry name" value="Methyltransf_25"/>
    <property type="match status" value="1"/>
</dbReference>
<evidence type="ECO:0000313" key="3">
    <source>
        <dbReference type="Proteomes" id="UP000316560"/>
    </source>
</evidence>
<evidence type="ECO:0000259" key="1">
    <source>
        <dbReference type="Pfam" id="PF13649"/>
    </source>
</evidence>
<dbReference type="Gene3D" id="3.40.50.150">
    <property type="entry name" value="Vaccinia Virus protein VP39"/>
    <property type="match status" value="1"/>
</dbReference>
<feature type="domain" description="Methyltransferase" evidence="1">
    <location>
        <begin position="40"/>
        <end position="123"/>
    </location>
</feature>
<name>A0A8H2PUX6_9MICO</name>
<comment type="caution">
    <text evidence="2">The sequence shown here is derived from an EMBL/GenBank/DDBJ whole genome shotgun (WGS) entry which is preliminary data.</text>
</comment>
<dbReference type="SUPFAM" id="SSF53335">
    <property type="entry name" value="S-adenosyl-L-methionine-dependent methyltransferases"/>
    <property type="match status" value="1"/>
</dbReference>
<keyword evidence="2" id="KW-0489">Methyltransferase</keyword>
<dbReference type="AlphaFoldDB" id="A0A8H2PUX6"/>
<accession>A0A8H2PUX6</accession>
<dbReference type="CDD" id="cd02440">
    <property type="entry name" value="AdoMet_MTases"/>
    <property type="match status" value="1"/>
</dbReference>
<dbReference type="Proteomes" id="UP000316560">
    <property type="component" value="Unassembled WGS sequence"/>
</dbReference>
<dbReference type="RefSeq" id="WP_246078225.1">
    <property type="nucleotide sequence ID" value="NZ_VFRA01000001.1"/>
</dbReference>
<sequence>MANVITHAHRESVLESHTWGTVANSAAYLEPHLQPGLSLLDIGCGPGTVTAEFAERLSPGTVVGLDAAPAAIDTASVFIADNLSFMVGDASALPFGDNSFDLVHAHQSLQHLGVPVAALREMRPGSLI</sequence>
<dbReference type="EMBL" id="VFRA01000001">
    <property type="protein sequence ID" value="TQO21021.1"/>
    <property type="molecule type" value="Genomic_DNA"/>
</dbReference>
<keyword evidence="2" id="KW-0808">Transferase</keyword>
<keyword evidence="3" id="KW-1185">Reference proteome</keyword>
<organism evidence="2 3">
    <name type="scientific">Rhodoglobus vestalii</name>
    <dbReference type="NCBI Taxonomy" id="193384"/>
    <lineage>
        <taxon>Bacteria</taxon>
        <taxon>Bacillati</taxon>
        <taxon>Actinomycetota</taxon>
        <taxon>Actinomycetes</taxon>
        <taxon>Micrococcales</taxon>
        <taxon>Microbacteriaceae</taxon>
        <taxon>Rhodoglobus</taxon>
    </lineage>
</organism>
<reference evidence="2 3" key="1">
    <citation type="submission" date="2019-06" db="EMBL/GenBank/DDBJ databases">
        <title>Sequencing the genomes of 1000 actinobacteria strains.</title>
        <authorList>
            <person name="Klenk H.-P."/>
        </authorList>
    </citation>
    <scope>NUCLEOTIDE SEQUENCE [LARGE SCALE GENOMIC DNA]</scope>
    <source>
        <strain evidence="2 3">DSM 21947</strain>
    </source>
</reference>
<dbReference type="PANTHER" id="PTHR43591:SF24">
    <property type="entry name" value="2-METHOXY-6-POLYPRENYL-1,4-BENZOQUINOL METHYLASE, MITOCHONDRIAL"/>
    <property type="match status" value="1"/>
</dbReference>
<protein>
    <submittedName>
        <fullName evidence="2">Methyltransferase family protein</fullName>
    </submittedName>
</protein>
<gene>
    <name evidence="2" type="ORF">FB472_2688</name>
</gene>
<dbReference type="GO" id="GO:0008168">
    <property type="term" value="F:methyltransferase activity"/>
    <property type="evidence" value="ECO:0007669"/>
    <property type="project" value="UniProtKB-KW"/>
</dbReference>
<dbReference type="GO" id="GO:0032259">
    <property type="term" value="P:methylation"/>
    <property type="evidence" value="ECO:0007669"/>
    <property type="project" value="UniProtKB-KW"/>
</dbReference>
<proteinExistence type="predicted"/>
<dbReference type="InterPro" id="IPR029063">
    <property type="entry name" value="SAM-dependent_MTases_sf"/>
</dbReference>